<dbReference type="Proteomes" id="UP000006531">
    <property type="component" value="Segment"/>
</dbReference>
<sequence>MKKDPYEKLLGRKRKWTPVQTTAGKLKEGAEETIFRALAIRHMELPVGSWVTEALGKDVPNSARVLLESNVKDEENHDLALGYIANSIGVDPTAEYEAFRLREAWESHPDHTILKALVAERAIFFVLLPFFRFCGDAGLRTVSADISRDEQIHVATNSLVCLDMGLSWSQSLDKLRKATINWVFQPLGINTTDKYLDKNFWLDCSDRLMYEGKAPQLSDTQRARMPAFFEHSNVNLPQYA</sequence>
<gene>
    <name evidence="1" type="ORF">CYIG_00018</name>
</gene>
<proteinExistence type="predicted"/>
<dbReference type="RefSeq" id="YP_005087466.1">
    <property type="nucleotide sequence ID" value="NC_016658.1"/>
</dbReference>
<organism evidence="1 2">
    <name type="scientific">Cyanophage NATL1A-7</name>
    <dbReference type="NCBI Taxonomy" id="445693"/>
    <lineage>
        <taxon>Viruses</taxon>
        <taxon>Duplodnaviria</taxon>
        <taxon>Heunggongvirae</taxon>
        <taxon>Uroviricota</taxon>
        <taxon>Caudoviricetes</taxon>
        <taxon>Autographivirales</taxon>
        <taxon>Sechaudvirinae</taxon>
        <taxon>Cheungvirus</taxon>
        <taxon>Cheungvirus NATL1A7</taxon>
    </lineage>
</organism>
<dbReference type="SUPFAM" id="SSF47240">
    <property type="entry name" value="Ferritin-like"/>
    <property type="match status" value="1"/>
</dbReference>
<dbReference type="GeneID" id="11538069"/>
<dbReference type="InterPro" id="IPR009078">
    <property type="entry name" value="Ferritin-like_SF"/>
</dbReference>
<evidence type="ECO:0000313" key="1">
    <source>
        <dbReference type="EMBL" id="ADP00094.1"/>
    </source>
</evidence>
<keyword evidence="2" id="KW-1185">Reference proteome</keyword>
<protein>
    <submittedName>
        <fullName evidence="1">Gp34</fullName>
    </submittedName>
</protein>
<name>E3SN90_9CAUD</name>
<dbReference type="OrthoDB" id="7094at10239"/>
<reference evidence="1 2" key="1">
    <citation type="submission" date="2009-10" db="EMBL/GenBank/DDBJ databases">
        <title>The Genome Sequence of Cyanophage NATL1A-7.</title>
        <authorList>
            <consortium name="The Broad Institute Genome Sequencing Platform"/>
            <person name="Henn M.R."/>
            <person name="Sullivan M.S."/>
            <person name="Osburne M.S."/>
            <person name="Levin J."/>
            <person name="Malboeuf C."/>
            <person name="Casali M."/>
            <person name="Russ C."/>
            <person name="Lennon N."/>
            <person name="Erlich R."/>
            <person name="Young S.K."/>
            <person name="Koehrsen M."/>
            <person name="Yandava C."/>
            <person name="Zeng Q."/>
            <person name="Alvarado L."/>
            <person name="Anderson S."/>
            <person name="Berlin A."/>
            <person name="Borenstein D."/>
            <person name="Chen Z."/>
            <person name="Engels R."/>
            <person name="Freedman E."/>
            <person name="Gellesch M."/>
            <person name="Goldberg J."/>
            <person name="Green L."/>
            <person name="Griggs A."/>
            <person name="Gujja S."/>
            <person name="Heiman D."/>
            <person name="Hepburn T."/>
            <person name="Howarth C."/>
            <person name="Jen D."/>
            <person name="Larson L."/>
            <person name="Lewis B."/>
            <person name="Mehta T."/>
            <person name="Park D."/>
            <person name="Pearson M."/>
            <person name="Roberts A."/>
            <person name="Ryan E."/>
            <person name="Saif S."/>
            <person name="Shea T."/>
            <person name="Shenoy N."/>
            <person name="Sisk P."/>
            <person name="Stolte C."/>
            <person name="Sykes S."/>
            <person name="Walk T."/>
            <person name="White J."/>
            <person name="Yu Q."/>
            <person name="Coleman M.L."/>
            <person name="Huang K.H."/>
            <person name="Weigele P.R."/>
            <person name="DeFrancesco A.S."/>
            <person name="Kern S.E."/>
            <person name="Thompson L.R."/>
            <person name="Fu R."/>
            <person name="Hombeck B."/>
            <person name="Chisholm S.W."/>
            <person name="Haas B."/>
            <person name="Nusbaum C."/>
            <person name="Galagan J."/>
            <person name="Birren B."/>
        </authorList>
    </citation>
    <scope>NUCLEOTIDE SEQUENCE [LARGE SCALE GENOMIC DNA]</scope>
    <source>
        <strain evidence="1">NATL1A-7</strain>
    </source>
</reference>
<dbReference type="EMBL" id="GU071102">
    <property type="protein sequence ID" value="ADP00094.1"/>
    <property type="molecule type" value="Genomic_DNA"/>
</dbReference>
<evidence type="ECO:0000313" key="2">
    <source>
        <dbReference type="Proteomes" id="UP000006531"/>
    </source>
</evidence>
<accession>E3SN90</accession>
<dbReference type="KEGG" id="vg:11538069"/>